<evidence type="ECO:0000313" key="1">
    <source>
        <dbReference type="EMBL" id="OKH91134.1"/>
    </source>
</evidence>
<evidence type="ECO:0000313" key="2">
    <source>
        <dbReference type="Proteomes" id="UP000186455"/>
    </source>
</evidence>
<dbReference type="STRING" id="1048205.AB852_32270"/>
<keyword evidence="2" id="KW-1185">Reference proteome</keyword>
<gene>
    <name evidence="1" type="ORF">AB852_32270</name>
</gene>
<protein>
    <submittedName>
        <fullName evidence="1">Uncharacterized protein</fullName>
    </submittedName>
</protein>
<dbReference type="Proteomes" id="UP000186455">
    <property type="component" value="Unassembled WGS sequence"/>
</dbReference>
<dbReference type="RefSeq" id="WP_073793811.1">
    <property type="nucleotide sequence ID" value="NZ_CP108638.1"/>
</dbReference>
<dbReference type="AlphaFoldDB" id="A0A1Q4UZZ0"/>
<sequence>MKFVLEVDIPSSGPSETTVRELSRVLRYWGGNLHHYTLAPGVGETVYDSAYQQVGRWTITETPPAP</sequence>
<accession>A0A1Q4UZZ0</accession>
<comment type="caution">
    <text evidence="1">The sequence shown here is derived from an EMBL/GenBank/DDBJ whole genome shotgun (WGS) entry which is preliminary data.</text>
</comment>
<reference evidence="1 2" key="1">
    <citation type="submission" date="2015-06" db="EMBL/GenBank/DDBJ databases">
        <title>Cloning and characterization of the uncialamcin biosynthetic gene cluster.</title>
        <authorList>
            <person name="Yan X."/>
            <person name="Huang T."/>
            <person name="Ge H."/>
            <person name="Shen B."/>
        </authorList>
    </citation>
    <scope>NUCLEOTIDE SEQUENCE [LARGE SCALE GENOMIC DNA]</scope>
    <source>
        <strain evidence="1 2">DCA2648</strain>
    </source>
</reference>
<name>A0A1Q4UZZ0_9ACTN</name>
<dbReference type="GeneID" id="96794873"/>
<organism evidence="1 2">
    <name type="scientific">Streptomyces uncialis</name>
    <dbReference type="NCBI Taxonomy" id="1048205"/>
    <lineage>
        <taxon>Bacteria</taxon>
        <taxon>Bacillati</taxon>
        <taxon>Actinomycetota</taxon>
        <taxon>Actinomycetes</taxon>
        <taxon>Kitasatosporales</taxon>
        <taxon>Streptomycetaceae</taxon>
        <taxon>Streptomyces</taxon>
    </lineage>
</organism>
<dbReference type="EMBL" id="LFBV01000010">
    <property type="protein sequence ID" value="OKH91134.1"/>
    <property type="molecule type" value="Genomic_DNA"/>
</dbReference>
<proteinExistence type="predicted"/>